<dbReference type="Gene3D" id="3.40.630.30">
    <property type="match status" value="1"/>
</dbReference>
<dbReference type="Proteomes" id="UP000281098">
    <property type="component" value="Unassembled WGS sequence"/>
</dbReference>
<evidence type="ECO:0000313" key="7">
    <source>
        <dbReference type="Proteomes" id="UP000281098"/>
    </source>
</evidence>
<dbReference type="GO" id="GO:0016747">
    <property type="term" value="F:acyltransferase activity, transferring groups other than amino-acyl groups"/>
    <property type="evidence" value="ECO:0007669"/>
    <property type="project" value="InterPro"/>
</dbReference>
<evidence type="ECO:0000313" key="4">
    <source>
        <dbReference type="EMBL" id="KWA62004.1"/>
    </source>
</evidence>
<dbReference type="Pfam" id="PF00583">
    <property type="entry name" value="Acetyltransf_1"/>
    <property type="match status" value="1"/>
</dbReference>
<dbReference type="STRING" id="1503054.WT74_08010"/>
<accession>A0A125KUV3</accession>
<reference evidence="5 7" key="2">
    <citation type="submission" date="2018-08" db="EMBL/GenBank/DDBJ databases">
        <title>Comparative analysis of Burkholderia isolates from Puerto Rico.</title>
        <authorList>
            <person name="Hall C."/>
            <person name="Sahl J."/>
            <person name="Wagner D."/>
        </authorList>
    </citation>
    <scope>NUCLEOTIDE SEQUENCE [LARGE SCALE GENOMIC DNA]</scope>
    <source>
        <strain evidence="5 7">Bp8966</strain>
    </source>
</reference>
<dbReference type="InterPro" id="IPR050832">
    <property type="entry name" value="Bact_Acetyltransf"/>
</dbReference>
<evidence type="ECO:0000313" key="5">
    <source>
        <dbReference type="EMBL" id="RQY96492.1"/>
    </source>
</evidence>
<name>A0A125KUV3_9BURK</name>
<dbReference type="RefSeq" id="WP_060017140.1">
    <property type="nucleotide sequence ID" value="NZ_CP013459.1"/>
</dbReference>
<dbReference type="InterPro" id="IPR016181">
    <property type="entry name" value="Acyl_CoA_acyltransferase"/>
</dbReference>
<dbReference type="InterPro" id="IPR000182">
    <property type="entry name" value="GNAT_dom"/>
</dbReference>
<dbReference type="PANTHER" id="PTHR43877">
    <property type="entry name" value="AMINOALKYLPHOSPHONATE N-ACETYLTRANSFERASE-RELATED-RELATED"/>
    <property type="match status" value="1"/>
</dbReference>
<dbReference type="Proteomes" id="UP000068603">
    <property type="component" value="Unassembled WGS sequence"/>
</dbReference>
<evidence type="ECO:0000259" key="3">
    <source>
        <dbReference type="PROSITE" id="PS51186"/>
    </source>
</evidence>
<evidence type="ECO:0000256" key="1">
    <source>
        <dbReference type="ARBA" id="ARBA00022679"/>
    </source>
</evidence>
<sequence length="171" mass="18888">MPAVHVTLRHATPGDARTIATLHTLSWQRAYSHILPADYLEHDAPGAHLSRWIAYFARPEAEWGMVRIAEVDGVAIGFASAENVQDPQYGALLDCLHVLADHQGRGAGRLLIEAARAWAREIGENTLHLFALEDNANAIAFYERYGWQFAGTEASMIGKTPVVDRRYVLAA</sequence>
<feature type="domain" description="N-acetyltransferase" evidence="3">
    <location>
        <begin position="6"/>
        <end position="169"/>
    </location>
</feature>
<keyword evidence="1 4" id="KW-0808">Transferase</keyword>
<dbReference type="SUPFAM" id="SSF55729">
    <property type="entry name" value="Acyl-CoA N-acyltransferases (Nat)"/>
    <property type="match status" value="1"/>
</dbReference>
<evidence type="ECO:0000256" key="2">
    <source>
        <dbReference type="ARBA" id="ARBA00023315"/>
    </source>
</evidence>
<protein>
    <submittedName>
        <fullName evidence="4">GCN5 family acetyltransferase</fullName>
    </submittedName>
    <submittedName>
        <fullName evidence="5">GNAT family N-acetyltransferase</fullName>
    </submittedName>
</protein>
<dbReference type="AlphaFoldDB" id="A0A125KUV3"/>
<dbReference type="PROSITE" id="PS51186">
    <property type="entry name" value="GNAT"/>
    <property type="match status" value="1"/>
</dbReference>
<dbReference type="EMBL" id="QTPM01000006">
    <property type="protein sequence ID" value="RQY96492.1"/>
    <property type="molecule type" value="Genomic_DNA"/>
</dbReference>
<reference evidence="4 6" key="1">
    <citation type="submission" date="2015-11" db="EMBL/GenBank/DDBJ databases">
        <title>Expanding the genomic diversity of Burkholderia species for the development of highly accurate diagnostics.</title>
        <authorList>
            <person name="Sahl J."/>
            <person name="Keim P."/>
            <person name="Wagner D."/>
        </authorList>
    </citation>
    <scope>NUCLEOTIDE SEQUENCE [LARGE SCALE GENOMIC DNA]</scope>
    <source>
        <strain evidence="4 6">MSMB1960WGS</strain>
    </source>
</reference>
<comment type="caution">
    <text evidence="4">The sequence shown here is derived from an EMBL/GenBank/DDBJ whole genome shotgun (WGS) entry which is preliminary data.</text>
</comment>
<evidence type="ECO:0000313" key="6">
    <source>
        <dbReference type="Proteomes" id="UP000068603"/>
    </source>
</evidence>
<dbReference type="KEGG" id="bstg:WT74_08010"/>
<proteinExistence type="predicted"/>
<dbReference type="EMBL" id="LPHB01000047">
    <property type="protein sequence ID" value="KWA62004.1"/>
    <property type="molecule type" value="Genomic_DNA"/>
</dbReference>
<keyword evidence="7" id="KW-1185">Reference proteome</keyword>
<dbReference type="CDD" id="cd04301">
    <property type="entry name" value="NAT_SF"/>
    <property type="match status" value="1"/>
</dbReference>
<organism evidence="4">
    <name type="scientific">Burkholderia stagnalis</name>
    <dbReference type="NCBI Taxonomy" id="1503054"/>
    <lineage>
        <taxon>Bacteria</taxon>
        <taxon>Pseudomonadati</taxon>
        <taxon>Pseudomonadota</taxon>
        <taxon>Betaproteobacteria</taxon>
        <taxon>Burkholderiales</taxon>
        <taxon>Burkholderiaceae</taxon>
        <taxon>Burkholderia</taxon>
        <taxon>Burkholderia cepacia complex</taxon>
    </lineage>
</organism>
<gene>
    <name evidence="5" type="ORF">DF017_07545</name>
    <name evidence="4" type="ORF">WT44_15195</name>
</gene>
<keyword evidence="2" id="KW-0012">Acyltransferase</keyword>